<dbReference type="InterPro" id="IPR004839">
    <property type="entry name" value="Aminotransferase_I/II_large"/>
</dbReference>
<dbReference type="InterPro" id="IPR015422">
    <property type="entry name" value="PyrdxlP-dep_Trfase_small"/>
</dbReference>
<comment type="similarity">
    <text evidence="2 6">Belongs to the class-I pyridoxal-phosphate-dependent aminotransferase family.</text>
</comment>
<dbReference type="Gene3D" id="3.40.640.10">
    <property type="entry name" value="Type I PLP-dependent aspartate aminotransferase-like (Major domain)"/>
    <property type="match status" value="1"/>
</dbReference>
<accession>A0ABP0ER49</accession>
<evidence type="ECO:0000256" key="5">
    <source>
        <dbReference type="ARBA" id="ARBA00022898"/>
    </source>
</evidence>
<comment type="cofactor">
    <cofactor evidence="1 6">
        <name>pyridoxal 5'-phosphate</name>
        <dbReference type="ChEBI" id="CHEBI:597326"/>
    </cofactor>
</comment>
<organism evidence="8 9">
    <name type="scientific">Eupransor demetentiae</name>
    <dbReference type="NCBI Taxonomy" id="3109584"/>
    <lineage>
        <taxon>Bacteria</taxon>
        <taxon>Bacillati</taxon>
        <taxon>Bacillota</taxon>
        <taxon>Bacilli</taxon>
        <taxon>Lactobacillales</taxon>
        <taxon>Lactobacillaceae</taxon>
        <taxon>Eupransor</taxon>
    </lineage>
</organism>
<dbReference type="EMBL" id="CAWVOH010000003">
    <property type="protein sequence ID" value="CAK8054793.1"/>
    <property type="molecule type" value="Genomic_DNA"/>
</dbReference>
<dbReference type="InterPro" id="IPR004838">
    <property type="entry name" value="NHTrfase_class1_PyrdxlP-BS"/>
</dbReference>
<dbReference type="PROSITE" id="PS00105">
    <property type="entry name" value="AA_TRANSFER_CLASS_1"/>
    <property type="match status" value="1"/>
</dbReference>
<dbReference type="InterPro" id="IPR015421">
    <property type="entry name" value="PyrdxlP-dep_Trfase_major"/>
</dbReference>
<name>A0ABP0ER49_9LACO</name>
<dbReference type="GO" id="GO:0008483">
    <property type="term" value="F:transaminase activity"/>
    <property type="evidence" value="ECO:0007669"/>
    <property type="project" value="UniProtKB-KW"/>
</dbReference>
<dbReference type="InterPro" id="IPR015424">
    <property type="entry name" value="PyrdxlP-dep_Trfase"/>
</dbReference>
<evidence type="ECO:0000256" key="1">
    <source>
        <dbReference type="ARBA" id="ARBA00001933"/>
    </source>
</evidence>
<keyword evidence="5" id="KW-0663">Pyridoxal phosphate</keyword>
<comment type="caution">
    <text evidence="8">The sequence shown here is derived from an EMBL/GenBank/DDBJ whole genome shotgun (WGS) entry which is preliminary data.</text>
</comment>
<evidence type="ECO:0000256" key="6">
    <source>
        <dbReference type="RuleBase" id="RU000481"/>
    </source>
</evidence>
<dbReference type="EC" id="2.6.1.-" evidence="6"/>
<dbReference type="PANTHER" id="PTHR46383:SF4">
    <property type="entry name" value="AMINOTRANSFERASE"/>
    <property type="match status" value="1"/>
</dbReference>
<evidence type="ECO:0000313" key="9">
    <source>
        <dbReference type="Proteomes" id="UP001314241"/>
    </source>
</evidence>
<dbReference type="RefSeq" id="WP_349642340.1">
    <property type="nucleotide sequence ID" value="NZ_CAWVOH010000003.1"/>
</dbReference>
<sequence>MPTAKEAILKKMNKNLLAMKPGIIRAFDEKVSSIPDIVKLTLGEPDFDVPDHIKAAAIKSIEDNDSHYAPSNGSMALRQAISSFMKDRYGLDYKADSEIIVTVGATEGIFDSLTAVLNPGDGLLVPSPIFPFYVSDGQLEGVDTISVDTSDDGFKLTPAKLSATIAEYGDKIKALVLNFPSNPTGVTYSADELKALADVISKTDIVVISDEIYAELSYDQKHVSIAKFLPDQTLVLNGVSKSHAMTGYRIGFIAGPANLISLITIVHQCTTTTASNPAMAAAVEAFGTEAGKEDTKKMKEAYRQRRDFLYEALTKLGFQIANPGGAFYLFAKIPEGQNQDDMAFCVELAEKAKVAFIPGSAFGKGGQGYVRLSYAASMDNLKKVASRVTKFMNDK</sequence>
<evidence type="ECO:0000256" key="3">
    <source>
        <dbReference type="ARBA" id="ARBA00022576"/>
    </source>
</evidence>
<dbReference type="Pfam" id="PF00155">
    <property type="entry name" value="Aminotran_1_2"/>
    <property type="match status" value="1"/>
</dbReference>
<evidence type="ECO:0000313" key="8">
    <source>
        <dbReference type="EMBL" id="CAK8054793.1"/>
    </source>
</evidence>
<keyword evidence="9" id="KW-1185">Reference proteome</keyword>
<evidence type="ECO:0000256" key="2">
    <source>
        <dbReference type="ARBA" id="ARBA00007441"/>
    </source>
</evidence>
<dbReference type="CDD" id="cd00609">
    <property type="entry name" value="AAT_like"/>
    <property type="match status" value="1"/>
</dbReference>
<keyword evidence="3 6" id="KW-0032">Aminotransferase</keyword>
<proteinExistence type="inferred from homology"/>
<dbReference type="SUPFAM" id="SSF53383">
    <property type="entry name" value="PLP-dependent transferases"/>
    <property type="match status" value="1"/>
</dbReference>
<dbReference type="PANTHER" id="PTHR46383">
    <property type="entry name" value="ASPARTATE AMINOTRANSFERASE"/>
    <property type="match status" value="1"/>
</dbReference>
<feature type="domain" description="Aminotransferase class I/classII large" evidence="7">
    <location>
        <begin position="36"/>
        <end position="387"/>
    </location>
</feature>
<dbReference type="Gene3D" id="3.90.1150.10">
    <property type="entry name" value="Aspartate Aminotransferase, domain 1"/>
    <property type="match status" value="1"/>
</dbReference>
<evidence type="ECO:0000259" key="7">
    <source>
        <dbReference type="Pfam" id="PF00155"/>
    </source>
</evidence>
<keyword evidence="4 6" id="KW-0808">Transferase</keyword>
<gene>
    <name evidence="8" type="ORF">R54876_GBNLAHCA_01374</name>
</gene>
<reference evidence="8 9" key="1">
    <citation type="submission" date="2024-01" db="EMBL/GenBank/DDBJ databases">
        <authorList>
            <person name="Botero Cardona J."/>
        </authorList>
    </citation>
    <scope>NUCLEOTIDE SEQUENCE [LARGE SCALE GENOMIC DNA]</scope>
    <source>
        <strain evidence="8 9">LMG 33000</strain>
    </source>
</reference>
<dbReference type="InterPro" id="IPR050596">
    <property type="entry name" value="AspAT/PAT-like"/>
</dbReference>
<dbReference type="Proteomes" id="UP001314241">
    <property type="component" value="Unassembled WGS sequence"/>
</dbReference>
<evidence type="ECO:0000256" key="4">
    <source>
        <dbReference type="ARBA" id="ARBA00022679"/>
    </source>
</evidence>
<protein>
    <recommendedName>
        <fullName evidence="6">Aminotransferase</fullName>
        <ecNumber evidence="6">2.6.1.-</ecNumber>
    </recommendedName>
</protein>